<evidence type="ECO:0000256" key="1">
    <source>
        <dbReference type="SAM" id="Phobius"/>
    </source>
</evidence>
<sequence>MKKQVGFTLIELVVVIILLGILAVIAAPKFLGIQKDARDARLEGMKGAIASALELGYGAMVIAGLENRAYVSNTADDGSSGLPKQDLPFDGCEVGGPNSCTFRYVYPDADSSSLPILVSNLSDQDETDWKILRDGSSSNVEIFIAPKEHDDKTQCVIRYGPPTSLGGEYILDILPCL</sequence>
<keyword evidence="1" id="KW-0472">Membrane</keyword>
<comment type="caution">
    <text evidence="3">The sequence shown here is derived from an EMBL/GenBank/DDBJ whole genome shotgun (WGS) entry which is preliminary data.</text>
</comment>
<organism evidence="3 5">
    <name type="scientific">Aliivibrio sifiae</name>
    <dbReference type="NCBI Taxonomy" id="566293"/>
    <lineage>
        <taxon>Bacteria</taxon>
        <taxon>Pseudomonadati</taxon>
        <taxon>Pseudomonadota</taxon>
        <taxon>Gammaproteobacteria</taxon>
        <taxon>Vibrionales</taxon>
        <taxon>Vibrionaceae</taxon>
        <taxon>Aliivibrio</taxon>
    </lineage>
</organism>
<dbReference type="Gene3D" id="3.30.700.10">
    <property type="entry name" value="Glycoprotein, Type 4 Pilin"/>
    <property type="match status" value="1"/>
</dbReference>
<evidence type="ECO:0000313" key="5">
    <source>
        <dbReference type="Proteomes" id="UP000239263"/>
    </source>
</evidence>
<dbReference type="EMBL" id="MSCP01000002">
    <property type="protein sequence ID" value="PQJ86827.1"/>
    <property type="molecule type" value="Genomic_DNA"/>
</dbReference>
<feature type="transmembrane region" description="Helical" evidence="1">
    <location>
        <begin position="6"/>
        <end position="27"/>
    </location>
</feature>
<evidence type="ECO:0000313" key="6">
    <source>
        <dbReference type="Proteomes" id="UP000239273"/>
    </source>
</evidence>
<evidence type="ECO:0000313" key="3">
    <source>
        <dbReference type="EMBL" id="PQJ85102.1"/>
    </source>
</evidence>
<dbReference type="RefSeq" id="WP_061003355.1">
    <property type="nucleotide sequence ID" value="NZ_BSOU01000002.1"/>
</dbReference>
<dbReference type="EMBL" id="BSOU01000002">
    <property type="protein sequence ID" value="GLR74055.1"/>
    <property type="molecule type" value="Genomic_DNA"/>
</dbReference>
<accession>A0A2S7X4L3</accession>
<dbReference type="OrthoDB" id="5874092at2"/>
<dbReference type="EMBL" id="MSCO01000002">
    <property type="protein sequence ID" value="PQJ85102.1"/>
    <property type="molecule type" value="Genomic_DNA"/>
</dbReference>
<evidence type="ECO:0000313" key="7">
    <source>
        <dbReference type="Proteomes" id="UP001156660"/>
    </source>
</evidence>
<reference evidence="7" key="3">
    <citation type="journal article" date="2019" name="Int. J. Syst. Evol. Microbiol.">
        <title>The Global Catalogue of Microorganisms (GCM) 10K type strain sequencing project: providing services to taxonomists for standard genome sequencing and annotation.</title>
        <authorList>
            <consortium name="The Broad Institute Genomics Platform"/>
            <consortium name="The Broad Institute Genome Sequencing Center for Infectious Disease"/>
            <person name="Wu L."/>
            <person name="Ma J."/>
        </authorList>
    </citation>
    <scope>NUCLEOTIDE SEQUENCE [LARGE SCALE GENOMIC DNA]</scope>
    <source>
        <strain evidence="7">NBRC 105001</strain>
    </source>
</reference>
<dbReference type="SUPFAM" id="SSF54523">
    <property type="entry name" value="Pili subunits"/>
    <property type="match status" value="1"/>
</dbReference>
<name>A0A2S7X4L3_9GAMM</name>
<evidence type="ECO:0000313" key="2">
    <source>
        <dbReference type="EMBL" id="GLR74055.1"/>
    </source>
</evidence>
<dbReference type="Proteomes" id="UP000239263">
    <property type="component" value="Unassembled WGS sequence"/>
</dbReference>
<evidence type="ECO:0000313" key="4">
    <source>
        <dbReference type="EMBL" id="PQJ86827.1"/>
    </source>
</evidence>
<dbReference type="InterPro" id="IPR012902">
    <property type="entry name" value="N_methyl_site"/>
</dbReference>
<dbReference type="Proteomes" id="UP001156660">
    <property type="component" value="Unassembled WGS sequence"/>
</dbReference>
<dbReference type="Proteomes" id="UP000239273">
    <property type="component" value="Unassembled WGS sequence"/>
</dbReference>
<dbReference type="Pfam" id="PF07963">
    <property type="entry name" value="N_methyl"/>
    <property type="match status" value="1"/>
</dbReference>
<keyword evidence="1" id="KW-0812">Transmembrane</keyword>
<gene>
    <name evidence="3" type="ORF">BTO22_16640</name>
    <name evidence="4" type="ORF">BTO23_11875</name>
    <name evidence="2" type="ORF">GCM10007855_09290</name>
</gene>
<keyword evidence="7" id="KW-1185">Reference proteome</keyword>
<proteinExistence type="predicted"/>
<reference evidence="5 6" key="2">
    <citation type="submission" date="2016-12" db="EMBL/GenBank/DDBJ databases">
        <title>Diversity of luminous bacteria.</title>
        <authorList>
            <person name="Yoshizawa S."/>
            <person name="Kogure K."/>
        </authorList>
    </citation>
    <scope>NUCLEOTIDE SEQUENCE [LARGE SCALE GENOMIC DNA]</scope>
    <source>
        <strain evidence="3 5">ATCC 33715</strain>
        <strain evidence="4 6">NBRC 105001</strain>
    </source>
</reference>
<protein>
    <submittedName>
        <fullName evidence="3">MSHA biogenesis protein MshA</fullName>
    </submittedName>
    <submittedName>
        <fullName evidence="2">MSHA pilin protein MshA</fullName>
    </submittedName>
</protein>
<dbReference type="NCBIfam" id="TIGR02532">
    <property type="entry name" value="IV_pilin_GFxxxE"/>
    <property type="match status" value="1"/>
</dbReference>
<keyword evidence="1" id="KW-1133">Transmembrane helix</keyword>
<dbReference type="InterPro" id="IPR045584">
    <property type="entry name" value="Pilin-like"/>
</dbReference>
<dbReference type="AlphaFoldDB" id="A0A2S7X4L3"/>
<reference evidence="2" key="1">
    <citation type="journal article" date="2014" name="Int. J. Syst. Evol. Microbiol.">
        <title>Complete genome of a new Firmicutes species belonging to the dominant human colonic microbiota ('Ruminococcus bicirculans') reveals two chromosomes and a selective capacity to utilize plant glucans.</title>
        <authorList>
            <consortium name="NISC Comparative Sequencing Program"/>
            <person name="Wegmann U."/>
            <person name="Louis P."/>
            <person name="Goesmann A."/>
            <person name="Henrissat B."/>
            <person name="Duncan S.H."/>
            <person name="Flint H.J."/>
        </authorList>
    </citation>
    <scope>NUCLEOTIDE SEQUENCE</scope>
    <source>
        <strain evidence="2">NBRC 105001</strain>
    </source>
</reference>
<reference evidence="2" key="4">
    <citation type="submission" date="2023-01" db="EMBL/GenBank/DDBJ databases">
        <title>Draft genome sequence of Aliivibrio sifiae strain NBRC 105001.</title>
        <authorList>
            <person name="Sun Q."/>
            <person name="Mori K."/>
        </authorList>
    </citation>
    <scope>NUCLEOTIDE SEQUENCE</scope>
    <source>
        <strain evidence="2">NBRC 105001</strain>
    </source>
</reference>